<keyword evidence="5" id="KW-1185">Reference proteome</keyword>
<evidence type="ECO:0000313" key="4">
    <source>
        <dbReference type="EMBL" id="ASP37599.1"/>
    </source>
</evidence>
<dbReference type="InterPro" id="IPR036271">
    <property type="entry name" value="Tet_transcr_reg_TetR-rel_C_sf"/>
</dbReference>
<evidence type="ECO:0000256" key="2">
    <source>
        <dbReference type="ARBA" id="ARBA00023163"/>
    </source>
</evidence>
<sequence>MSKMPRRKDHTHEQIRSLALDALLAHLQLGPLGDMSLRKLAQKIGYSPGTLINVFGSYDYLLLSVNARTLDQLAAALPLQQTPDVDQAQPQQAITQLLALAHSYLDFAQQHRYQWQLLFDHRLPAEQSLPLWQQQRINDLFAVLEGALSACAPQASSAECQHTARTLWAAVHGICTLALSEKLFSDNPQDGPSMMQSLVHHYVTAWCQTQQSTHRESNA</sequence>
<evidence type="ECO:0000259" key="3">
    <source>
        <dbReference type="Pfam" id="PF13305"/>
    </source>
</evidence>
<protein>
    <submittedName>
        <fullName evidence="4">TetR family transcriptional regulator</fullName>
    </submittedName>
</protein>
<gene>
    <name evidence="4" type="ORF">CHH28_02445</name>
</gene>
<feature type="domain" description="HTH-type transcriptional regulator MT1864/Rv1816-like C-terminal" evidence="3">
    <location>
        <begin position="97"/>
        <end position="199"/>
    </location>
</feature>
<organism evidence="4 5">
    <name type="scientific">Bacterioplanes sanyensis</name>
    <dbReference type="NCBI Taxonomy" id="1249553"/>
    <lineage>
        <taxon>Bacteria</taxon>
        <taxon>Pseudomonadati</taxon>
        <taxon>Pseudomonadota</taxon>
        <taxon>Gammaproteobacteria</taxon>
        <taxon>Oceanospirillales</taxon>
        <taxon>Oceanospirillaceae</taxon>
        <taxon>Bacterioplanes</taxon>
    </lineage>
</organism>
<dbReference type="Pfam" id="PF13305">
    <property type="entry name" value="TetR_C_33"/>
    <property type="match status" value="1"/>
</dbReference>
<keyword evidence="2" id="KW-0804">Transcription</keyword>
<dbReference type="Gene3D" id="1.10.357.10">
    <property type="entry name" value="Tetracycline Repressor, domain 2"/>
    <property type="match status" value="1"/>
</dbReference>
<dbReference type="EMBL" id="CP022530">
    <property type="protein sequence ID" value="ASP37599.1"/>
    <property type="molecule type" value="Genomic_DNA"/>
</dbReference>
<dbReference type="SUPFAM" id="SSF48498">
    <property type="entry name" value="Tetracyclin repressor-like, C-terminal domain"/>
    <property type="match status" value="1"/>
</dbReference>
<reference evidence="4 5" key="1">
    <citation type="submission" date="2017-07" db="EMBL/GenBank/DDBJ databases">
        <title>Annotated genome sequence of Bacterioplanes sanyensis isolated from Red Sea.</title>
        <authorList>
            <person name="Rehman Z.U."/>
        </authorList>
    </citation>
    <scope>NUCLEOTIDE SEQUENCE [LARGE SCALE GENOMIC DNA]</scope>
    <source>
        <strain evidence="4 5">NV9</strain>
    </source>
</reference>
<dbReference type="AlphaFoldDB" id="A0A222FFS4"/>
<evidence type="ECO:0000256" key="1">
    <source>
        <dbReference type="ARBA" id="ARBA00023015"/>
    </source>
</evidence>
<dbReference type="KEGG" id="bsan:CHH28_02445"/>
<evidence type="ECO:0000313" key="5">
    <source>
        <dbReference type="Proteomes" id="UP000202440"/>
    </source>
</evidence>
<accession>A0A222FFS4</accession>
<dbReference type="InterPro" id="IPR009057">
    <property type="entry name" value="Homeodomain-like_sf"/>
</dbReference>
<name>A0A222FFS4_9GAMM</name>
<dbReference type="SUPFAM" id="SSF46689">
    <property type="entry name" value="Homeodomain-like"/>
    <property type="match status" value="1"/>
</dbReference>
<dbReference type="InterPro" id="IPR025996">
    <property type="entry name" value="MT1864/Rv1816-like_C"/>
</dbReference>
<dbReference type="Proteomes" id="UP000202440">
    <property type="component" value="Chromosome"/>
</dbReference>
<keyword evidence="1" id="KW-0805">Transcription regulation</keyword>
<proteinExistence type="predicted"/>